<sequence>FFLKYDGQPVVIAGRLMTIRSHGKTAFANIRDKSGDIQVYFRKDVLGEEAYKYVKMLDIGDIIGVEGHVFKTHTG</sequence>
<dbReference type="AlphaFoldDB" id="W1XKT9"/>
<evidence type="ECO:0000313" key="3">
    <source>
        <dbReference type="EMBL" id="ETJ29444.1"/>
    </source>
</evidence>
<feature type="domain" description="OB" evidence="2">
    <location>
        <begin position="10"/>
        <end position="75"/>
    </location>
</feature>
<comment type="caution">
    <text evidence="3">The sequence shown here is derived from an EMBL/GenBank/DDBJ whole genome shotgun (WGS) entry which is preliminary data.</text>
</comment>
<dbReference type="GO" id="GO:0000049">
    <property type="term" value="F:tRNA binding"/>
    <property type="evidence" value="ECO:0007669"/>
    <property type="project" value="TreeGrafter"/>
</dbReference>
<feature type="non-terminal residue" evidence="3">
    <location>
        <position position="75"/>
    </location>
</feature>
<protein>
    <submittedName>
        <fullName evidence="3">Lysine-tRNA ligase</fullName>
    </submittedName>
</protein>
<dbReference type="SUPFAM" id="SSF50249">
    <property type="entry name" value="Nucleic acid-binding proteins"/>
    <property type="match status" value="1"/>
</dbReference>
<dbReference type="Gene3D" id="2.40.50.140">
    <property type="entry name" value="Nucleic acid-binding proteins"/>
    <property type="match status" value="1"/>
</dbReference>
<dbReference type="EMBL" id="AZMM01016021">
    <property type="protein sequence ID" value="ETJ29444.1"/>
    <property type="molecule type" value="Genomic_DNA"/>
</dbReference>
<name>W1XKT9_9ZZZZ</name>
<proteinExistence type="predicted"/>
<dbReference type="GO" id="GO:0005829">
    <property type="term" value="C:cytosol"/>
    <property type="evidence" value="ECO:0007669"/>
    <property type="project" value="TreeGrafter"/>
</dbReference>
<dbReference type="GO" id="GO:0006430">
    <property type="term" value="P:lysyl-tRNA aminoacylation"/>
    <property type="evidence" value="ECO:0007669"/>
    <property type="project" value="TreeGrafter"/>
</dbReference>
<dbReference type="Pfam" id="PF01336">
    <property type="entry name" value="tRNA_anti-codon"/>
    <property type="match status" value="1"/>
</dbReference>
<dbReference type="InterPro" id="IPR044136">
    <property type="entry name" value="Lys-tRNA-ligase_II_N"/>
</dbReference>
<dbReference type="PANTHER" id="PTHR42918">
    <property type="entry name" value="LYSYL-TRNA SYNTHETASE"/>
    <property type="match status" value="1"/>
</dbReference>
<keyword evidence="3" id="KW-0436">Ligase</keyword>
<evidence type="ECO:0000259" key="2">
    <source>
        <dbReference type="Pfam" id="PF01336"/>
    </source>
</evidence>
<evidence type="ECO:0000256" key="1">
    <source>
        <dbReference type="ARBA" id="ARBA00022741"/>
    </source>
</evidence>
<keyword evidence="1" id="KW-0547">Nucleotide-binding</keyword>
<dbReference type="GO" id="GO:0000166">
    <property type="term" value="F:nucleotide binding"/>
    <property type="evidence" value="ECO:0007669"/>
    <property type="project" value="InterPro"/>
</dbReference>
<dbReference type="InterPro" id="IPR012340">
    <property type="entry name" value="NA-bd_OB-fold"/>
</dbReference>
<dbReference type="CDD" id="cd04322">
    <property type="entry name" value="LysRS_N"/>
    <property type="match status" value="1"/>
</dbReference>
<dbReference type="GO" id="GO:0004824">
    <property type="term" value="F:lysine-tRNA ligase activity"/>
    <property type="evidence" value="ECO:0007669"/>
    <property type="project" value="TreeGrafter"/>
</dbReference>
<feature type="non-terminal residue" evidence="3">
    <location>
        <position position="1"/>
    </location>
</feature>
<dbReference type="InterPro" id="IPR004365">
    <property type="entry name" value="NA-bd_OB_tRNA"/>
</dbReference>
<dbReference type="PANTHER" id="PTHR42918:SF15">
    <property type="entry name" value="LYSINE--TRNA LIGASE, CHLOROPLASTIC_MITOCHONDRIAL"/>
    <property type="match status" value="1"/>
</dbReference>
<accession>W1XKT9</accession>
<organism evidence="3">
    <name type="scientific">human gut metagenome</name>
    <dbReference type="NCBI Taxonomy" id="408170"/>
    <lineage>
        <taxon>unclassified sequences</taxon>
        <taxon>metagenomes</taxon>
        <taxon>organismal metagenomes</taxon>
    </lineage>
</organism>
<gene>
    <name evidence="3" type="ORF">Q604_UNBC16021G0001</name>
</gene>
<reference evidence="3" key="1">
    <citation type="submission" date="2013-12" db="EMBL/GenBank/DDBJ databases">
        <title>A Varibaculum cambriense genome reconstructed from a premature infant gut community with otherwise low bacterial novelty that shifts toward anaerobic metabolism during the third week of life.</title>
        <authorList>
            <person name="Brown C.T."/>
            <person name="Sharon I."/>
            <person name="Thomas B.C."/>
            <person name="Castelle C.J."/>
            <person name="Morowitz M.J."/>
            <person name="Banfield J.F."/>
        </authorList>
    </citation>
    <scope>NUCLEOTIDE SEQUENCE</scope>
</reference>